<dbReference type="AlphaFoldDB" id="A0A7C8IHE6"/>
<sequence length="284" mass="33289">MSSRATMQEWWAMNGKIFRFMDLPPELRCRVYETMIGEYVWPGIDIITSDISSLGCRVEFSEKLLYFWDPTRNRPLFQQHSPATLRLASRAIQEEWTKTAWESSTKHFLSSSWIENLIPKMRSIPYNTLRRISLGFDNSDYLEALGLKANSQDGFALKPHHRWMSDNGCLELLSNIRTLYHLQLHFRIFPPGHPDIYLYPWGDPWGVRDETGYSEASCQKAFLDWFFTLALEHLRKIPRVTFSGHVKNSTRRKWEAIFEDERRGTRHAMTDVIKAIKATPVQAL</sequence>
<gene>
    <name evidence="1" type="ORF">BDV95DRAFT_328274</name>
</gene>
<accession>A0A7C8IHE6</accession>
<dbReference type="EMBL" id="JAADJZ010000006">
    <property type="protein sequence ID" value="KAF2874270.1"/>
    <property type="molecule type" value="Genomic_DNA"/>
</dbReference>
<dbReference type="OrthoDB" id="5335493at2759"/>
<organism evidence="1 2">
    <name type="scientific">Massariosphaeria phaeospora</name>
    <dbReference type="NCBI Taxonomy" id="100035"/>
    <lineage>
        <taxon>Eukaryota</taxon>
        <taxon>Fungi</taxon>
        <taxon>Dikarya</taxon>
        <taxon>Ascomycota</taxon>
        <taxon>Pezizomycotina</taxon>
        <taxon>Dothideomycetes</taxon>
        <taxon>Pleosporomycetidae</taxon>
        <taxon>Pleosporales</taxon>
        <taxon>Pleosporales incertae sedis</taxon>
        <taxon>Massariosphaeria</taxon>
    </lineage>
</organism>
<evidence type="ECO:0000313" key="1">
    <source>
        <dbReference type="EMBL" id="KAF2874270.1"/>
    </source>
</evidence>
<keyword evidence="2" id="KW-1185">Reference proteome</keyword>
<reference evidence="1 2" key="1">
    <citation type="submission" date="2020-01" db="EMBL/GenBank/DDBJ databases">
        <authorList>
            <consortium name="DOE Joint Genome Institute"/>
            <person name="Haridas S."/>
            <person name="Albert R."/>
            <person name="Binder M."/>
            <person name="Bloem J."/>
            <person name="Labutti K."/>
            <person name="Salamov A."/>
            <person name="Andreopoulos B."/>
            <person name="Baker S.E."/>
            <person name="Barry K."/>
            <person name="Bills G."/>
            <person name="Bluhm B.H."/>
            <person name="Cannon C."/>
            <person name="Castanera R."/>
            <person name="Culley D.E."/>
            <person name="Daum C."/>
            <person name="Ezra D."/>
            <person name="Gonzalez J.B."/>
            <person name="Henrissat B."/>
            <person name="Kuo A."/>
            <person name="Liang C."/>
            <person name="Lipzen A."/>
            <person name="Lutzoni F."/>
            <person name="Magnuson J."/>
            <person name="Mondo S."/>
            <person name="Nolan M."/>
            <person name="Ohm R."/>
            <person name="Pangilinan J."/>
            <person name="Park H.-J.H."/>
            <person name="Ramirez L."/>
            <person name="Alfaro M."/>
            <person name="Sun H."/>
            <person name="Tritt A."/>
            <person name="Yoshinaga Y."/>
            <person name="Zwiers L.-H.L."/>
            <person name="Turgeon B.G."/>
            <person name="Goodwin S.B."/>
            <person name="Spatafora J.W."/>
            <person name="Crous P.W."/>
            <person name="Grigoriev I.V."/>
        </authorList>
    </citation>
    <scope>NUCLEOTIDE SEQUENCE [LARGE SCALE GENOMIC DNA]</scope>
    <source>
        <strain evidence="1 2">CBS 611.86</strain>
    </source>
</reference>
<dbReference type="Proteomes" id="UP000481861">
    <property type="component" value="Unassembled WGS sequence"/>
</dbReference>
<comment type="caution">
    <text evidence="1">The sequence shown here is derived from an EMBL/GenBank/DDBJ whole genome shotgun (WGS) entry which is preliminary data.</text>
</comment>
<name>A0A7C8IHE6_9PLEO</name>
<evidence type="ECO:0000313" key="2">
    <source>
        <dbReference type="Proteomes" id="UP000481861"/>
    </source>
</evidence>
<proteinExistence type="predicted"/>
<protein>
    <submittedName>
        <fullName evidence="1">Uncharacterized protein</fullName>
    </submittedName>
</protein>